<evidence type="ECO:0000256" key="1">
    <source>
        <dbReference type="SAM" id="Phobius"/>
    </source>
</evidence>
<accession>A0A6N7XF99</accession>
<reference evidence="2 3" key="1">
    <citation type="submission" date="2019-08" db="EMBL/GenBank/DDBJ databases">
        <title>In-depth cultivation of the pig gut microbiome towards novel bacterial diversity and tailored functional studies.</title>
        <authorList>
            <person name="Wylensek D."/>
            <person name="Hitch T.C.A."/>
            <person name="Clavel T."/>
        </authorList>
    </citation>
    <scope>NUCLEOTIDE SEQUENCE [LARGE SCALE GENOMIC DNA]</scope>
    <source>
        <strain evidence="2 3">WCA-SAB-591-4A-A</strain>
    </source>
</reference>
<keyword evidence="1" id="KW-0472">Membrane</keyword>
<feature type="transmembrane region" description="Helical" evidence="1">
    <location>
        <begin position="5"/>
        <end position="28"/>
    </location>
</feature>
<dbReference type="EMBL" id="VUNE01000001">
    <property type="protein sequence ID" value="MST61869.1"/>
    <property type="molecule type" value="Genomic_DNA"/>
</dbReference>
<gene>
    <name evidence="2" type="ORF">FYJ71_02635</name>
</gene>
<protein>
    <submittedName>
        <fullName evidence="2">Uncharacterized protein</fullName>
    </submittedName>
</protein>
<feature type="transmembrane region" description="Helical" evidence="1">
    <location>
        <begin position="99"/>
        <end position="118"/>
    </location>
</feature>
<keyword evidence="3" id="KW-1185">Reference proteome</keyword>
<name>A0A6N7XF99_9FIRM</name>
<keyword evidence="1" id="KW-0812">Transmembrane</keyword>
<sequence length="124" mass="14510">MGRILFYLVCGFFLGILVDYLVTLSVWLEMRVHLNQIVVAFSLIGGVVGFFYKKIRYAVFFIIEILTLIVAMLLGKVGLFFYYIKEIFYLETGVENIKIPTLLILFIINALFFVFYLVSKRQKR</sequence>
<evidence type="ECO:0000313" key="2">
    <source>
        <dbReference type="EMBL" id="MST61869.1"/>
    </source>
</evidence>
<proteinExistence type="predicted"/>
<feature type="transmembrane region" description="Helical" evidence="1">
    <location>
        <begin position="34"/>
        <end position="52"/>
    </location>
</feature>
<comment type="caution">
    <text evidence="2">The sequence shown here is derived from an EMBL/GenBank/DDBJ whole genome shotgun (WGS) entry which is preliminary data.</text>
</comment>
<dbReference type="AlphaFoldDB" id="A0A6N7XF99"/>
<dbReference type="RefSeq" id="WP_195836884.1">
    <property type="nucleotide sequence ID" value="NZ_JAXFFP010000006.1"/>
</dbReference>
<feature type="transmembrane region" description="Helical" evidence="1">
    <location>
        <begin position="59"/>
        <end position="84"/>
    </location>
</feature>
<evidence type="ECO:0000313" key="3">
    <source>
        <dbReference type="Proteomes" id="UP000440713"/>
    </source>
</evidence>
<keyword evidence="1" id="KW-1133">Transmembrane helix</keyword>
<dbReference type="Proteomes" id="UP000440713">
    <property type="component" value="Unassembled WGS sequence"/>
</dbReference>
<organism evidence="2 3">
    <name type="scientific">Peptostreptococcus porci</name>
    <dbReference type="NCBI Taxonomy" id="2652282"/>
    <lineage>
        <taxon>Bacteria</taxon>
        <taxon>Bacillati</taxon>
        <taxon>Bacillota</taxon>
        <taxon>Clostridia</taxon>
        <taxon>Peptostreptococcales</taxon>
        <taxon>Peptostreptococcaceae</taxon>
        <taxon>Peptostreptococcus</taxon>
    </lineage>
</organism>